<comment type="caution">
    <text evidence="1">The sequence shown here is derived from an EMBL/GenBank/DDBJ whole genome shotgun (WGS) entry which is preliminary data.</text>
</comment>
<name>A0A401H6W3_9APHY</name>
<protein>
    <submittedName>
        <fullName evidence="1">Uncharacterized protein</fullName>
    </submittedName>
</protein>
<dbReference type="InParanoid" id="A0A401H6W3"/>
<dbReference type="GeneID" id="38787038"/>
<evidence type="ECO:0000313" key="1">
    <source>
        <dbReference type="EMBL" id="GBE90121.1"/>
    </source>
</evidence>
<sequence length="278" mass="31146">MLQTITLSTPTCPLYLQASKEEKRFDFRDVCSSSGEIPALFNRLPEELVDHALHTLQDAGVELIEWRSLLYRRMGVPVLIKDYHYLVRDEDLHAASDILLHEGLPLSSPPPLLIETGGDFYTQGHMHRLTPSSSVGLAQHLVLYPSSFASYIPSELSPAPSLIPLASPLCKSILVPRQSAVYASILRMMQRYPRWSSTRSTLETHLSELIGYNLYDLQDGYVDVDDEESCQALEVDRRVEDAVEIVRGWNHTGVWRVGEEWMGDALAAVVKGPGDIDS</sequence>
<evidence type="ECO:0000313" key="2">
    <source>
        <dbReference type="Proteomes" id="UP000287166"/>
    </source>
</evidence>
<dbReference type="AlphaFoldDB" id="A0A401H6W3"/>
<dbReference type="OrthoDB" id="4202165at2759"/>
<proteinExistence type="predicted"/>
<gene>
    <name evidence="1" type="ORF">SCP_1801450</name>
</gene>
<dbReference type="EMBL" id="BFAD01000018">
    <property type="protein sequence ID" value="GBE90121.1"/>
    <property type="molecule type" value="Genomic_DNA"/>
</dbReference>
<accession>A0A401H6W3</accession>
<reference evidence="1 2" key="1">
    <citation type="journal article" date="2018" name="Sci. Rep.">
        <title>Genome sequence of the cauliflower mushroom Sparassis crispa (Hanabiratake) and its association with beneficial usage.</title>
        <authorList>
            <person name="Kiyama R."/>
            <person name="Furutani Y."/>
            <person name="Kawaguchi K."/>
            <person name="Nakanishi T."/>
        </authorList>
    </citation>
    <scope>NUCLEOTIDE SEQUENCE [LARGE SCALE GENOMIC DNA]</scope>
</reference>
<keyword evidence="2" id="KW-1185">Reference proteome</keyword>
<organism evidence="1 2">
    <name type="scientific">Sparassis crispa</name>
    <dbReference type="NCBI Taxonomy" id="139825"/>
    <lineage>
        <taxon>Eukaryota</taxon>
        <taxon>Fungi</taxon>
        <taxon>Dikarya</taxon>
        <taxon>Basidiomycota</taxon>
        <taxon>Agaricomycotina</taxon>
        <taxon>Agaricomycetes</taxon>
        <taxon>Polyporales</taxon>
        <taxon>Sparassidaceae</taxon>
        <taxon>Sparassis</taxon>
    </lineage>
</organism>
<dbReference type="RefSeq" id="XP_027621034.1">
    <property type="nucleotide sequence ID" value="XM_027765233.1"/>
</dbReference>
<dbReference type="Proteomes" id="UP000287166">
    <property type="component" value="Unassembled WGS sequence"/>
</dbReference>